<dbReference type="AlphaFoldDB" id="A0A9X1N6V0"/>
<accession>A0A9X1N6V0</accession>
<gene>
    <name evidence="2" type="ORF">LR394_00965</name>
</gene>
<evidence type="ECO:0000256" key="1">
    <source>
        <dbReference type="SAM" id="Phobius"/>
    </source>
</evidence>
<reference evidence="2" key="1">
    <citation type="submission" date="2021-11" db="EMBL/GenBank/DDBJ databases">
        <title>Streptomyces corallinus and Kineosporia corallina sp. nov., two new coral-derived marine actinobacteria.</title>
        <authorList>
            <person name="Buangrab K."/>
            <person name="Sutthacheep M."/>
            <person name="Yeemin T."/>
            <person name="Harunari E."/>
            <person name="Igarashi Y."/>
            <person name="Sripreechasak P."/>
            <person name="Kanchanasin P."/>
            <person name="Tanasupawat S."/>
            <person name="Phongsopitanun W."/>
        </authorList>
    </citation>
    <scope>NUCLEOTIDE SEQUENCE</scope>
    <source>
        <strain evidence="2">JCM 31032</strain>
    </source>
</reference>
<comment type="caution">
    <text evidence="2">The sequence shown here is derived from an EMBL/GenBank/DDBJ whole genome shotgun (WGS) entry which is preliminary data.</text>
</comment>
<proteinExistence type="predicted"/>
<name>A0A9X1N6V0_9ACTN</name>
<keyword evidence="1" id="KW-0472">Membrane</keyword>
<evidence type="ECO:0000313" key="2">
    <source>
        <dbReference type="EMBL" id="MCD5309452.1"/>
    </source>
</evidence>
<keyword evidence="3" id="KW-1185">Reference proteome</keyword>
<sequence length="371" mass="40586">MNDRELDELLRGAQPRSAAEVPLVAPALHQAGQDLLETIMSVPESSYPEPEDLKAEEVVLIGVRRRPPRRSWWLLGAAAAVAVVLAVALPMQFFGRDTAAVEPAGVVKKSGTPGLPQEPLTGDGMPYFLMDNPDWKTAGADSDDIGYSTKGARLSIQYKKGSSVLEEDGTPTISTEMGMQPITIFGRPGAVWDRSKFSDRDGFELYFRHAGLTAMVYGDGLDTREQFYAAIADLKQVSEEEFMASLPDSHVLPDDKAATIQELLADVKVPDGFKAVSVPKEGPIRLSVLADDVVLDVGCAWADVYLKAQKNQDAAGVARAVEAMQGSRDWTAMDKIYGIVDKEKFFETADWMAEGRKMERSDMFGALCEYR</sequence>
<dbReference type="RefSeq" id="WP_231438378.1">
    <property type="nucleotide sequence ID" value="NZ_JAJOMB010000001.1"/>
</dbReference>
<dbReference type="EMBL" id="JAJOMB010000001">
    <property type="protein sequence ID" value="MCD5309452.1"/>
    <property type="molecule type" value="Genomic_DNA"/>
</dbReference>
<protein>
    <submittedName>
        <fullName evidence="2">Uncharacterized protein</fullName>
    </submittedName>
</protein>
<evidence type="ECO:0000313" key="3">
    <source>
        <dbReference type="Proteomes" id="UP001138997"/>
    </source>
</evidence>
<dbReference type="Proteomes" id="UP001138997">
    <property type="component" value="Unassembled WGS sequence"/>
</dbReference>
<organism evidence="2 3">
    <name type="scientific">Kineosporia babensis</name>
    <dbReference type="NCBI Taxonomy" id="499548"/>
    <lineage>
        <taxon>Bacteria</taxon>
        <taxon>Bacillati</taxon>
        <taxon>Actinomycetota</taxon>
        <taxon>Actinomycetes</taxon>
        <taxon>Kineosporiales</taxon>
        <taxon>Kineosporiaceae</taxon>
        <taxon>Kineosporia</taxon>
    </lineage>
</organism>
<feature type="transmembrane region" description="Helical" evidence="1">
    <location>
        <begin position="72"/>
        <end position="94"/>
    </location>
</feature>
<keyword evidence="1" id="KW-1133">Transmembrane helix</keyword>
<keyword evidence="1" id="KW-0812">Transmembrane</keyword>